<reference evidence="1" key="2">
    <citation type="submission" date="2019-01" db="UniProtKB">
        <authorList>
            <consortium name="EnsemblPlants"/>
        </authorList>
    </citation>
    <scope>IDENTIFICATION</scope>
    <source>
        <strain evidence="1">cv. Heinz 1706</strain>
    </source>
</reference>
<organism evidence="1">
    <name type="scientific">Solanum lycopersicum</name>
    <name type="common">Tomato</name>
    <name type="synonym">Lycopersicon esculentum</name>
    <dbReference type="NCBI Taxonomy" id="4081"/>
    <lineage>
        <taxon>Eukaryota</taxon>
        <taxon>Viridiplantae</taxon>
        <taxon>Streptophyta</taxon>
        <taxon>Embryophyta</taxon>
        <taxon>Tracheophyta</taxon>
        <taxon>Spermatophyta</taxon>
        <taxon>Magnoliopsida</taxon>
        <taxon>eudicotyledons</taxon>
        <taxon>Gunneridae</taxon>
        <taxon>Pentapetalae</taxon>
        <taxon>asterids</taxon>
        <taxon>lamiids</taxon>
        <taxon>Solanales</taxon>
        <taxon>Solanaceae</taxon>
        <taxon>Solanoideae</taxon>
        <taxon>Solaneae</taxon>
        <taxon>Solanum</taxon>
        <taxon>Solanum subgen. Lycopersicon</taxon>
    </lineage>
</organism>
<name>A0A3Q7G4K4_SOLLC</name>
<accession>A0A3Q7G4K4</accession>
<dbReference type="AlphaFoldDB" id="A0A3Q7G4K4"/>
<dbReference type="EnsemblPlants" id="Solyc04g050975.1.1">
    <property type="protein sequence ID" value="Solyc04g050975.1.1"/>
    <property type="gene ID" value="Solyc04g050975.1"/>
</dbReference>
<dbReference type="Proteomes" id="UP000004994">
    <property type="component" value="Chromosome 4"/>
</dbReference>
<evidence type="ECO:0000313" key="1">
    <source>
        <dbReference type="EnsemblPlants" id="Solyc04g050975.1.1"/>
    </source>
</evidence>
<reference evidence="1" key="1">
    <citation type="journal article" date="2012" name="Nature">
        <title>The tomato genome sequence provides insights into fleshy fruit evolution.</title>
        <authorList>
            <consortium name="Tomato Genome Consortium"/>
        </authorList>
    </citation>
    <scope>NUCLEOTIDE SEQUENCE [LARGE SCALE GENOMIC DNA]</scope>
    <source>
        <strain evidence="1">cv. Heinz 1706</strain>
    </source>
</reference>
<keyword evidence="2" id="KW-1185">Reference proteome</keyword>
<dbReference type="InParanoid" id="A0A3Q7G4K4"/>
<proteinExistence type="predicted"/>
<evidence type="ECO:0000313" key="2">
    <source>
        <dbReference type="Proteomes" id="UP000004994"/>
    </source>
</evidence>
<sequence>MVTSICNDAIAKFETRQLTIGELVEPLCVLESMSCDRVISYTCNKYVKIDKVYKNKVTLKFVMKNYAIKNRFQYRTVRSNGISYTLKCIFDERE</sequence>
<dbReference type="Gramene" id="Solyc04g050975.1.1">
    <property type="protein sequence ID" value="Solyc04g050975.1.1"/>
    <property type="gene ID" value="Solyc04g050975.1"/>
</dbReference>
<protein>
    <submittedName>
        <fullName evidence="1">Uncharacterized protein</fullName>
    </submittedName>
</protein>